<dbReference type="AlphaFoldDB" id="A0A8B8DET6"/>
<reference evidence="2" key="1">
    <citation type="submission" date="2025-08" db="UniProtKB">
        <authorList>
            <consortium name="RefSeq"/>
        </authorList>
    </citation>
    <scope>IDENTIFICATION</scope>
    <source>
        <tissue evidence="2">Whole sample</tissue>
    </source>
</reference>
<accession>A0A8B8DET6</accession>
<dbReference type="Proteomes" id="UP000694844">
    <property type="component" value="Chromosome 3"/>
</dbReference>
<dbReference type="RefSeq" id="XP_022326210.1">
    <property type="nucleotide sequence ID" value="XM_022470502.1"/>
</dbReference>
<protein>
    <submittedName>
        <fullName evidence="2">Uncharacterized protein LOC111126100</fullName>
    </submittedName>
</protein>
<dbReference type="GeneID" id="111126100"/>
<dbReference type="OrthoDB" id="6143593at2759"/>
<sequence>MCLALKKLIDFINAERSINFKDPRNLHNLSETELTILVANHLLGNLATSSCYLVDKNCTGKRGDKCVCGEDSCIMTGEYGDTSIGNLEVWHGNLDIIINNDLAVEPVEDPPESPGGKSAVEVKMKTALRKNPQIISQTIVFSFLQKKRHPDRENFLIPCIGVGNSELIVMFYDSEHDVLLESSSVPLFENLYSCEFSYSSILACWLTVNYKILCTGLVEEFKNCKSNFLTHASEKINIYEEKLKFQNVNSMQSNELKLVKVPSKVKPTPLMHETEKMLLEVFWSLSDSSSSSSASE</sequence>
<gene>
    <name evidence="2" type="primary">LOC111126100</name>
</gene>
<keyword evidence="1" id="KW-1185">Reference proteome</keyword>
<proteinExistence type="predicted"/>
<evidence type="ECO:0000313" key="2">
    <source>
        <dbReference type="RefSeq" id="XP_022326210.1"/>
    </source>
</evidence>
<evidence type="ECO:0000313" key="1">
    <source>
        <dbReference type="Proteomes" id="UP000694844"/>
    </source>
</evidence>
<organism evidence="1 2">
    <name type="scientific">Crassostrea virginica</name>
    <name type="common">Eastern oyster</name>
    <dbReference type="NCBI Taxonomy" id="6565"/>
    <lineage>
        <taxon>Eukaryota</taxon>
        <taxon>Metazoa</taxon>
        <taxon>Spiralia</taxon>
        <taxon>Lophotrochozoa</taxon>
        <taxon>Mollusca</taxon>
        <taxon>Bivalvia</taxon>
        <taxon>Autobranchia</taxon>
        <taxon>Pteriomorphia</taxon>
        <taxon>Ostreida</taxon>
        <taxon>Ostreoidea</taxon>
        <taxon>Ostreidae</taxon>
        <taxon>Crassostrea</taxon>
    </lineage>
</organism>
<dbReference type="KEGG" id="cvn:111126100"/>
<name>A0A8B8DET6_CRAVI</name>